<evidence type="ECO:0000313" key="1">
    <source>
        <dbReference type="EMBL" id="MEL0553146.1"/>
    </source>
</evidence>
<proteinExistence type="predicted"/>
<protein>
    <submittedName>
        <fullName evidence="1">Uncharacterized protein</fullName>
    </submittedName>
</protein>
<reference evidence="1 2" key="1">
    <citation type="submission" date="2024-04" db="EMBL/GenBank/DDBJ databases">
        <title>Two novel Raoultella species associated with bleeding cankers of broadleaf hosts, Raoultella scottia sp. nov. and Raoultella lignicola sp. nov.</title>
        <authorList>
            <person name="Brady C.L."/>
        </authorList>
    </citation>
    <scope>NUCLEOTIDE SEQUENCE [LARGE SCALE GENOMIC DNA]</scope>
    <source>
        <strain evidence="1 2">TW_WC1a.1</strain>
    </source>
</reference>
<name>A0ABU9F9U4_9ENTR</name>
<dbReference type="RefSeq" id="WP_331851287.1">
    <property type="nucleotide sequence ID" value="NZ_JARXNK020000104.1"/>
</dbReference>
<dbReference type="Proteomes" id="UP001312893">
    <property type="component" value="Unassembled WGS sequence"/>
</dbReference>
<organism evidence="1 2">
    <name type="scientific">Raoultella lignicola</name>
    <dbReference type="NCBI Taxonomy" id="3040939"/>
    <lineage>
        <taxon>Bacteria</taxon>
        <taxon>Pseudomonadati</taxon>
        <taxon>Pseudomonadota</taxon>
        <taxon>Gammaproteobacteria</taxon>
        <taxon>Enterobacterales</taxon>
        <taxon>Enterobacteriaceae</taxon>
        <taxon>Klebsiella/Raoultella group</taxon>
        <taxon>Raoultella</taxon>
    </lineage>
</organism>
<accession>A0ABU9F9U4</accession>
<comment type="caution">
    <text evidence="1">The sequence shown here is derived from an EMBL/GenBank/DDBJ whole genome shotgun (WGS) entry which is preliminary data.</text>
</comment>
<sequence>MLTPEASAAFSWMLDNMPDRLFNVFALELEASLRNTALRFGLNEELLKTFNVNALVARRDDLTLDDVHQTLEANIYAGSKRYAVLSSGRVYCQCQRGSWRPSLLTPDDVKKQSVTCECLRIKIKQKYL</sequence>
<keyword evidence="2" id="KW-1185">Reference proteome</keyword>
<evidence type="ECO:0000313" key="2">
    <source>
        <dbReference type="Proteomes" id="UP001312893"/>
    </source>
</evidence>
<gene>
    <name evidence="1" type="ORF">QFI96_015725</name>
</gene>
<dbReference type="EMBL" id="JARXNK020000104">
    <property type="protein sequence ID" value="MEL0553146.1"/>
    <property type="molecule type" value="Genomic_DNA"/>
</dbReference>